<feature type="active site" description="Charge relay system" evidence="8">
    <location>
        <position position="300"/>
    </location>
</feature>
<evidence type="ECO:0000259" key="10">
    <source>
        <dbReference type="Pfam" id="PF00082"/>
    </source>
</evidence>
<dbReference type="PROSITE" id="PS50092">
    <property type="entry name" value="TSP1"/>
    <property type="match status" value="2"/>
</dbReference>
<dbReference type="PANTHER" id="PTHR43806:SF11">
    <property type="entry name" value="CEREVISIN-RELATED"/>
    <property type="match status" value="1"/>
</dbReference>
<dbReference type="Proteomes" id="UP001472866">
    <property type="component" value="Chromosome 04"/>
</dbReference>
<keyword evidence="2 8" id="KW-0645">Protease</keyword>
<dbReference type="FunFam" id="3.40.50.200:FF:000014">
    <property type="entry name" value="Proteinase K"/>
    <property type="match status" value="1"/>
</dbReference>
<dbReference type="InterPro" id="IPR015500">
    <property type="entry name" value="Peptidase_S8_subtilisin-rel"/>
</dbReference>
<evidence type="ECO:0000259" key="11">
    <source>
        <dbReference type="Pfam" id="PF19028"/>
    </source>
</evidence>
<dbReference type="SUPFAM" id="SSF52743">
    <property type="entry name" value="Subtilisin-like"/>
    <property type="match status" value="1"/>
</dbReference>
<evidence type="ECO:0000256" key="6">
    <source>
        <dbReference type="ARBA" id="ARBA00023157"/>
    </source>
</evidence>
<feature type="domain" description="Spondin-like TSP1" evidence="11">
    <location>
        <begin position="821"/>
        <end position="872"/>
    </location>
</feature>
<feature type="signal peptide" evidence="9">
    <location>
        <begin position="1"/>
        <end position="29"/>
    </location>
</feature>
<dbReference type="SMART" id="SM00209">
    <property type="entry name" value="TSP1"/>
    <property type="match status" value="2"/>
</dbReference>
<feature type="active site" description="Charge relay system" evidence="8">
    <location>
        <position position="452"/>
    </location>
</feature>
<comment type="similarity">
    <text evidence="1 8">Belongs to the peptidase S8 family.</text>
</comment>
<dbReference type="SUPFAM" id="SSF82895">
    <property type="entry name" value="TSP-1 type 1 repeat"/>
    <property type="match status" value="1"/>
</dbReference>
<evidence type="ECO:0000256" key="7">
    <source>
        <dbReference type="ARBA" id="ARBA00023180"/>
    </source>
</evidence>
<feature type="chain" id="PRO_5043836659" evidence="9">
    <location>
        <begin position="30"/>
        <end position="886"/>
    </location>
</feature>
<dbReference type="GO" id="GO:0006508">
    <property type="term" value="P:proteolysis"/>
    <property type="evidence" value="ECO:0007669"/>
    <property type="project" value="UniProtKB-KW"/>
</dbReference>
<dbReference type="InterPro" id="IPR036383">
    <property type="entry name" value="TSP1_rpt_sf"/>
</dbReference>
<dbReference type="InterPro" id="IPR022398">
    <property type="entry name" value="Peptidase_S8_His-AS"/>
</dbReference>
<feature type="domain" description="Peptidase S8/S53" evidence="10">
    <location>
        <begin position="258"/>
        <end position="493"/>
    </location>
</feature>
<dbReference type="PRINTS" id="PR00723">
    <property type="entry name" value="SUBTILISIN"/>
</dbReference>
<evidence type="ECO:0000256" key="1">
    <source>
        <dbReference type="ARBA" id="ARBA00011073"/>
    </source>
</evidence>
<evidence type="ECO:0000256" key="8">
    <source>
        <dbReference type="PROSITE-ProRule" id="PRU01240"/>
    </source>
</evidence>
<dbReference type="Pfam" id="PF00082">
    <property type="entry name" value="Peptidase_S8"/>
    <property type="match status" value="1"/>
</dbReference>
<dbReference type="PROSITE" id="PS51892">
    <property type="entry name" value="SUBTILASE"/>
    <property type="match status" value="1"/>
</dbReference>
<dbReference type="InterPro" id="IPR000209">
    <property type="entry name" value="Peptidase_S8/S53_dom"/>
</dbReference>
<name>A0AAX4P6U4_9CHLO</name>
<evidence type="ECO:0000256" key="5">
    <source>
        <dbReference type="ARBA" id="ARBA00022825"/>
    </source>
</evidence>
<evidence type="ECO:0000256" key="3">
    <source>
        <dbReference type="ARBA" id="ARBA00022729"/>
    </source>
</evidence>
<dbReference type="GO" id="GO:0004252">
    <property type="term" value="F:serine-type endopeptidase activity"/>
    <property type="evidence" value="ECO:0007669"/>
    <property type="project" value="UniProtKB-UniRule"/>
</dbReference>
<dbReference type="Gene3D" id="2.20.100.10">
    <property type="entry name" value="Thrombospondin type-1 (TSP1) repeat"/>
    <property type="match status" value="2"/>
</dbReference>
<gene>
    <name evidence="12" type="ORF">HKI87_04g33580</name>
</gene>
<keyword evidence="3 9" id="KW-0732">Signal</keyword>
<evidence type="ECO:0000313" key="12">
    <source>
        <dbReference type="EMBL" id="WZN61823.1"/>
    </source>
</evidence>
<dbReference type="InterPro" id="IPR044004">
    <property type="entry name" value="TSP1_spondin_dom"/>
</dbReference>
<dbReference type="EMBL" id="CP151504">
    <property type="protein sequence ID" value="WZN61823.1"/>
    <property type="molecule type" value="Genomic_DNA"/>
</dbReference>
<dbReference type="InterPro" id="IPR036852">
    <property type="entry name" value="Peptidase_S8/S53_dom_sf"/>
</dbReference>
<evidence type="ECO:0000256" key="2">
    <source>
        <dbReference type="ARBA" id="ARBA00022670"/>
    </source>
</evidence>
<feature type="active site" description="Charge relay system" evidence="8">
    <location>
        <position position="267"/>
    </location>
</feature>
<accession>A0AAX4P6U4</accession>
<evidence type="ECO:0000313" key="13">
    <source>
        <dbReference type="Proteomes" id="UP001472866"/>
    </source>
</evidence>
<keyword evidence="7" id="KW-0325">Glycoprotein</keyword>
<proteinExistence type="inferred from homology"/>
<dbReference type="InterPro" id="IPR050131">
    <property type="entry name" value="Peptidase_S8_subtilisin-like"/>
</dbReference>
<keyword evidence="5 8" id="KW-0720">Serine protease</keyword>
<dbReference type="InterPro" id="IPR000884">
    <property type="entry name" value="TSP1_rpt"/>
</dbReference>
<dbReference type="CDD" id="cd04077">
    <property type="entry name" value="Peptidases_S8_PCSK9_ProteinaseK_like"/>
    <property type="match status" value="1"/>
</dbReference>
<dbReference type="Gene3D" id="3.40.50.200">
    <property type="entry name" value="Peptidase S8/S53 domain"/>
    <property type="match status" value="1"/>
</dbReference>
<sequence length="886" mass="96760">MNRREPHSIMAAVAAVALALAFLVPLASAENVTRAASPKSFLLRDHHTTTTTTMLELPSRVFRGMERAFASDMAAAPANGTTEAVARVRKASFDSGFEAVRDVIEADGDLAPVHWLNPPLHSFAGRTGSALPDDDPKRWILHFRENATEEEVEAFCERAASRRPNGEGCGGECWEVPAGRTVFFRLREPDDLHRCRRELGSKLEWLEREMKSYTMDTLAHTMQSRLRIQRVSSRLWGLDRIDQDGLPLDRTFHVTATGRGVHLYVLDTGIRYSHVDFAGRIANGIDLIDGDWDPWDNYGHGTHIAGTAAGTKFGVAKDAIIHPVRVLGDDGSGAWSGIIKGLNWIANNHQKPAAAVLSLGGHKSWSVNRAVQSLIDQGVTVVVAAGNSHKDACEFSPASVPAAITVSATDRNDVISSFANYGECVDIFAPGTDIMSTWNGKDHDTSVSSGTSMACPHVLGAVALHLENHPDATPAEVRQAILSSATQAEIGGLPRGTTKRMLNVADLPCAEVRDCVPGPWMEWESCPANTCGPRFQRRRRGVQERQRCGGRACVLEEERYCGEGPRCPESAMAAQAFSSEAAFDMEYKTILYSVFSDNAYSACLQEGKPLPESPKEGKWRSLDLADDSAAYVDVVGRTGKKVRFYGKDYRGVWVGSNGYITFDGPDEGSKAGWDEHFSRPRISMLFADLKPNLKPGSVKYAFRPEVRPNKLVVTFDHLHDYCAWYGCYGSNTAQAVLYLSGPRRGDVVLSYRSISTASSPILVGLSPGGKDNDFRPKRLSSLNGTCVARMDDRKTGGLLVSSIFEQKNKVTTSAVEGQAGCEVGEWSEWSECDKPCGGGTRFRTREVDSTSTAGMVSCPARREEEQCNEEECLRTCDFFGLPCGAP</sequence>
<dbReference type="Pfam" id="PF00090">
    <property type="entry name" value="TSP_1"/>
    <property type="match status" value="1"/>
</dbReference>
<keyword evidence="13" id="KW-1185">Reference proteome</keyword>
<keyword evidence="6" id="KW-1015">Disulfide bond</keyword>
<protein>
    <submittedName>
        <fullName evidence="12">Serine protease</fullName>
    </submittedName>
</protein>
<dbReference type="PANTHER" id="PTHR43806">
    <property type="entry name" value="PEPTIDASE S8"/>
    <property type="match status" value="1"/>
</dbReference>
<dbReference type="Pfam" id="PF19028">
    <property type="entry name" value="TSP1_spondin"/>
    <property type="match status" value="1"/>
</dbReference>
<evidence type="ECO:0000256" key="4">
    <source>
        <dbReference type="ARBA" id="ARBA00022801"/>
    </source>
</evidence>
<dbReference type="GO" id="GO:0005615">
    <property type="term" value="C:extracellular space"/>
    <property type="evidence" value="ECO:0007669"/>
    <property type="project" value="TreeGrafter"/>
</dbReference>
<organism evidence="12 13">
    <name type="scientific">Chloropicon roscoffensis</name>
    <dbReference type="NCBI Taxonomy" id="1461544"/>
    <lineage>
        <taxon>Eukaryota</taxon>
        <taxon>Viridiplantae</taxon>
        <taxon>Chlorophyta</taxon>
        <taxon>Chloropicophyceae</taxon>
        <taxon>Chloropicales</taxon>
        <taxon>Chloropicaceae</taxon>
        <taxon>Chloropicon</taxon>
    </lineage>
</organism>
<dbReference type="AlphaFoldDB" id="A0AAX4P6U4"/>
<evidence type="ECO:0000256" key="9">
    <source>
        <dbReference type="SAM" id="SignalP"/>
    </source>
</evidence>
<dbReference type="PROSITE" id="PS00137">
    <property type="entry name" value="SUBTILASE_HIS"/>
    <property type="match status" value="1"/>
</dbReference>
<reference evidence="12 13" key="1">
    <citation type="submission" date="2024-03" db="EMBL/GenBank/DDBJ databases">
        <title>Complete genome sequence of the green alga Chloropicon roscoffensis RCC1871.</title>
        <authorList>
            <person name="Lemieux C."/>
            <person name="Pombert J.-F."/>
            <person name="Otis C."/>
            <person name="Turmel M."/>
        </authorList>
    </citation>
    <scope>NUCLEOTIDE SEQUENCE [LARGE SCALE GENOMIC DNA]</scope>
    <source>
        <strain evidence="12 13">RCC1871</strain>
    </source>
</reference>
<keyword evidence="4 8" id="KW-0378">Hydrolase</keyword>
<dbReference type="InterPro" id="IPR034193">
    <property type="entry name" value="PCSK9_ProteinaseK-like"/>
</dbReference>